<keyword evidence="3" id="KW-0902">Two-component regulatory system</keyword>
<dbReference type="InterPro" id="IPR036890">
    <property type="entry name" value="HATPase_C_sf"/>
</dbReference>
<keyword evidence="5" id="KW-1133">Transmembrane helix</keyword>
<evidence type="ECO:0000259" key="6">
    <source>
        <dbReference type="Pfam" id="PF02518"/>
    </source>
</evidence>
<organism evidence="7 8">
    <name type="scientific">Williamsia serinedens</name>
    <dbReference type="NCBI Taxonomy" id="391736"/>
    <lineage>
        <taxon>Bacteria</taxon>
        <taxon>Bacillati</taxon>
        <taxon>Actinomycetota</taxon>
        <taxon>Actinomycetes</taxon>
        <taxon>Mycobacteriales</taxon>
        <taxon>Nocardiaceae</taxon>
        <taxon>Williamsia</taxon>
    </lineage>
</organism>
<dbReference type="InterPro" id="IPR050482">
    <property type="entry name" value="Sensor_HK_TwoCompSys"/>
</dbReference>
<proteinExistence type="predicted"/>
<keyword evidence="5" id="KW-0812">Transmembrane</keyword>
<keyword evidence="1" id="KW-0808">Transferase</keyword>
<dbReference type="SUPFAM" id="SSF55874">
    <property type="entry name" value="ATPase domain of HSP90 chaperone/DNA topoisomerase II/histidine kinase"/>
    <property type="match status" value="1"/>
</dbReference>
<reference evidence="7 8" key="1">
    <citation type="submission" date="2022-06" db="EMBL/GenBank/DDBJ databases">
        <title>Genomic Encyclopedia of Archaeal and Bacterial Type Strains, Phase II (KMG-II): from individual species to whole genera.</title>
        <authorList>
            <person name="Goeker M."/>
        </authorList>
    </citation>
    <scope>NUCLEOTIDE SEQUENCE [LARGE SCALE GENOMIC DNA]</scope>
    <source>
        <strain evidence="7 8">DSM 45037</strain>
    </source>
</reference>
<evidence type="ECO:0000256" key="2">
    <source>
        <dbReference type="ARBA" id="ARBA00022777"/>
    </source>
</evidence>
<keyword evidence="2 7" id="KW-0418">Kinase</keyword>
<sequence length="407" mass="43010">MVAALDVDRTAAAQVSEPRPPETAGDAERRITRQFAIFVGAGYLAYLLISIPSIGASFDFMRSWWAIGAPIAVFGSGLAIGAAGIVGSQRWIRWTTQIAAAAFLVAVLLTPIGWTGVHTSIASGLWYATFMGLVAVALGLQPGIRPLVYLLVVSTAVVVCNTPVKDAGVRVAPLPDLAFAFAYSMPYVCATVIGVRTARLLDQTRDATYRLAAETAAAQARTAERARFDALTHDGVMATLLGAARMGNTTDVRALAGRTLDDLDDLAAPSTPDATVSAATAARRLRAVVTDLDDTVRPDISLPAEPDTVDYPTTVVQTITAATGEAVRNSLRHAHAPTRDVRVDLRENTIEVSVVDDGRGFAPDDVAPHRLGIAVSIVGRMRQVDGGDADVSSTPGRGTRVAITWRR</sequence>
<evidence type="ECO:0000313" key="8">
    <source>
        <dbReference type="Proteomes" id="UP001205740"/>
    </source>
</evidence>
<feature type="transmembrane region" description="Helical" evidence="5">
    <location>
        <begin position="98"/>
        <end position="117"/>
    </location>
</feature>
<feature type="transmembrane region" description="Helical" evidence="5">
    <location>
        <begin position="35"/>
        <end position="58"/>
    </location>
</feature>
<dbReference type="EMBL" id="JAMTCG010000005">
    <property type="protein sequence ID" value="MCP2161872.1"/>
    <property type="molecule type" value="Genomic_DNA"/>
</dbReference>
<name>A0ABT1H7K1_9NOCA</name>
<keyword evidence="5" id="KW-0472">Membrane</keyword>
<feature type="transmembrane region" description="Helical" evidence="5">
    <location>
        <begin position="177"/>
        <end position="195"/>
    </location>
</feature>
<dbReference type="InterPro" id="IPR003594">
    <property type="entry name" value="HATPase_dom"/>
</dbReference>
<evidence type="ECO:0000256" key="5">
    <source>
        <dbReference type="SAM" id="Phobius"/>
    </source>
</evidence>
<feature type="transmembrane region" description="Helical" evidence="5">
    <location>
        <begin position="123"/>
        <end position="140"/>
    </location>
</feature>
<dbReference type="Gene3D" id="3.30.565.10">
    <property type="entry name" value="Histidine kinase-like ATPase, C-terminal domain"/>
    <property type="match status" value="1"/>
</dbReference>
<evidence type="ECO:0000256" key="3">
    <source>
        <dbReference type="ARBA" id="ARBA00023012"/>
    </source>
</evidence>
<evidence type="ECO:0000256" key="4">
    <source>
        <dbReference type="SAM" id="MobiDB-lite"/>
    </source>
</evidence>
<feature type="region of interest" description="Disordered" evidence="4">
    <location>
        <begin position="1"/>
        <end position="26"/>
    </location>
</feature>
<feature type="transmembrane region" description="Helical" evidence="5">
    <location>
        <begin position="147"/>
        <end position="165"/>
    </location>
</feature>
<dbReference type="CDD" id="cd16917">
    <property type="entry name" value="HATPase_UhpB-NarQ-NarX-like"/>
    <property type="match status" value="1"/>
</dbReference>
<feature type="transmembrane region" description="Helical" evidence="5">
    <location>
        <begin position="64"/>
        <end position="86"/>
    </location>
</feature>
<dbReference type="PANTHER" id="PTHR24421">
    <property type="entry name" value="NITRATE/NITRITE SENSOR PROTEIN NARX-RELATED"/>
    <property type="match status" value="1"/>
</dbReference>
<dbReference type="RefSeq" id="WP_253655444.1">
    <property type="nucleotide sequence ID" value="NZ_BAAAOE010000001.1"/>
</dbReference>
<evidence type="ECO:0000256" key="1">
    <source>
        <dbReference type="ARBA" id="ARBA00022679"/>
    </source>
</evidence>
<keyword evidence="8" id="KW-1185">Reference proteome</keyword>
<dbReference type="Proteomes" id="UP001205740">
    <property type="component" value="Unassembled WGS sequence"/>
</dbReference>
<dbReference type="GO" id="GO:0016301">
    <property type="term" value="F:kinase activity"/>
    <property type="evidence" value="ECO:0007669"/>
    <property type="project" value="UniProtKB-KW"/>
</dbReference>
<accession>A0ABT1H7K1</accession>
<comment type="caution">
    <text evidence="7">The sequence shown here is derived from an EMBL/GenBank/DDBJ whole genome shotgun (WGS) entry which is preliminary data.</text>
</comment>
<protein>
    <submittedName>
        <fullName evidence="7">Signal transduction histidine kinase</fullName>
    </submittedName>
</protein>
<feature type="domain" description="Histidine kinase/HSP90-like ATPase" evidence="6">
    <location>
        <begin position="320"/>
        <end position="405"/>
    </location>
</feature>
<dbReference type="Pfam" id="PF02518">
    <property type="entry name" value="HATPase_c"/>
    <property type="match status" value="1"/>
</dbReference>
<evidence type="ECO:0000313" key="7">
    <source>
        <dbReference type="EMBL" id="MCP2161872.1"/>
    </source>
</evidence>
<gene>
    <name evidence="7" type="ORF">LX12_003071</name>
</gene>